<keyword evidence="3" id="KW-1185">Reference proteome</keyword>
<comment type="caution">
    <text evidence="2">The sequence shown here is derived from an EMBL/GenBank/DDBJ whole genome shotgun (WGS) entry which is preliminary data.</text>
</comment>
<dbReference type="AlphaFoldDB" id="A0AA36GC51"/>
<sequence>MATNTTEVVVPDSVWPTGHLYLPALTLVFGVPFLIILGICLIQRRNRRIQQLQSEMLHNRRLSTFSQSGSLYVGARART</sequence>
<dbReference type="Proteomes" id="UP001177023">
    <property type="component" value="Unassembled WGS sequence"/>
</dbReference>
<proteinExistence type="predicted"/>
<evidence type="ECO:0000313" key="3">
    <source>
        <dbReference type="Proteomes" id="UP001177023"/>
    </source>
</evidence>
<accession>A0AA36GC51</accession>
<feature type="transmembrane region" description="Helical" evidence="1">
    <location>
        <begin position="20"/>
        <end position="42"/>
    </location>
</feature>
<evidence type="ECO:0000313" key="2">
    <source>
        <dbReference type="EMBL" id="CAJ0583172.1"/>
    </source>
</evidence>
<organism evidence="2 3">
    <name type="scientific">Mesorhabditis spiculigera</name>
    <dbReference type="NCBI Taxonomy" id="96644"/>
    <lineage>
        <taxon>Eukaryota</taxon>
        <taxon>Metazoa</taxon>
        <taxon>Ecdysozoa</taxon>
        <taxon>Nematoda</taxon>
        <taxon>Chromadorea</taxon>
        <taxon>Rhabditida</taxon>
        <taxon>Rhabditina</taxon>
        <taxon>Rhabditomorpha</taxon>
        <taxon>Rhabditoidea</taxon>
        <taxon>Rhabditidae</taxon>
        <taxon>Mesorhabditinae</taxon>
        <taxon>Mesorhabditis</taxon>
    </lineage>
</organism>
<feature type="non-terminal residue" evidence="2">
    <location>
        <position position="79"/>
    </location>
</feature>
<keyword evidence="1" id="KW-0472">Membrane</keyword>
<gene>
    <name evidence="2" type="ORF">MSPICULIGERA_LOCUS21268</name>
</gene>
<evidence type="ECO:0000256" key="1">
    <source>
        <dbReference type="SAM" id="Phobius"/>
    </source>
</evidence>
<dbReference type="EMBL" id="CATQJA010002665">
    <property type="protein sequence ID" value="CAJ0583172.1"/>
    <property type="molecule type" value="Genomic_DNA"/>
</dbReference>
<reference evidence="2" key="1">
    <citation type="submission" date="2023-06" db="EMBL/GenBank/DDBJ databases">
        <authorList>
            <person name="Delattre M."/>
        </authorList>
    </citation>
    <scope>NUCLEOTIDE SEQUENCE</scope>
    <source>
        <strain evidence="2">AF72</strain>
    </source>
</reference>
<keyword evidence="1" id="KW-0812">Transmembrane</keyword>
<protein>
    <submittedName>
        <fullName evidence="2">Uncharacterized protein</fullName>
    </submittedName>
</protein>
<name>A0AA36GC51_9BILA</name>
<keyword evidence="1" id="KW-1133">Transmembrane helix</keyword>